<reference evidence="2" key="1">
    <citation type="submission" date="2014-08" db="EMBL/GenBank/DDBJ databases">
        <authorList>
            <person name="Edwards T."/>
        </authorList>
    </citation>
    <scope>NUCLEOTIDE SEQUENCE [LARGE SCALE GENOMIC DNA]</scope>
</reference>
<evidence type="ECO:0000313" key="1">
    <source>
        <dbReference type="EMBL" id="CDX53608.1"/>
    </source>
</evidence>
<dbReference type="EMBL" id="CCND01000010">
    <property type="protein sequence ID" value="CDX53608.1"/>
    <property type="molecule type" value="Genomic_DNA"/>
</dbReference>
<sequence>MPRARVLEELSRSRCRGSAGSLCVTQAVLLGDDLFQTLFSPVESIYRLWALFVAHDVSAHDFLG</sequence>
<dbReference type="Proteomes" id="UP000182888">
    <property type="component" value="Unassembled WGS sequence"/>
</dbReference>
<evidence type="ECO:0000313" key="2">
    <source>
        <dbReference type="Proteomes" id="UP000182888"/>
    </source>
</evidence>
<proteinExistence type="predicted"/>
<gene>
    <name evidence="1" type="ORF">MPL1032_180065</name>
</gene>
<protein>
    <submittedName>
        <fullName evidence="1">Uncharacterized protein</fullName>
    </submittedName>
</protein>
<accession>A0A0K2VU63</accession>
<organism evidence="1 2">
    <name type="scientific">Mesorhizobium plurifarium</name>
    <dbReference type="NCBI Taxonomy" id="69974"/>
    <lineage>
        <taxon>Bacteria</taxon>
        <taxon>Pseudomonadati</taxon>
        <taxon>Pseudomonadota</taxon>
        <taxon>Alphaproteobacteria</taxon>
        <taxon>Hyphomicrobiales</taxon>
        <taxon>Phyllobacteriaceae</taxon>
        <taxon>Mesorhizobium</taxon>
    </lineage>
</organism>
<dbReference type="AlphaFoldDB" id="A0A0K2VU63"/>
<name>A0A0K2VU63_MESPL</name>